<evidence type="ECO:0000313" key="1">
    <source>
        <dbReference type="EMBL" id="KIH68452.1"/>
    </source>
</evidence>
<proteinExistence type="predicted"/>
<organism evidence="1 2">
    <name type="scientific">Ancylostoma duodenale</name>
    <dbReference type="NCBI Taxonomy" id="51022"/>
    <lineage>
        <taxon>Eukaryota</taxon>
        <taxon>Metazoa</taxon>
        <taxon>Ecdysozoa</taxon>
        <taxon>Nematoda</taxon>
        <taxon>Chromadorea</taxon>
        <taxon>Rhabditida</taxon>
        <taxon>Rhabditina</taxon>
        <taxon>Rhabditomorpha</taxon>
        <taxon>Strongyloidea</taxon>
        <taxon>Ancylostomatidae</taxon>
        <taxon>Ancylostomatinae</taxon>
        <taxon>Ancylostoma</taxon>
    </lineage>
</organism>
<keyword evidence="2" id="KW-1185">Reference proteome</keyword>
<gene>
    <name evidence="1" type="ORF">ANCDUO_01211</name>
</gene>
<dbReference type="Proteomes" id="UP000054047">
    <property type="component" value="Unassembled WGS sequence"/>
</dbReference>
<sequence>MKKEPQVTEQHDAARIVVFPDGNKLNLDGPVGYNFYLRDLHNDPIYFGRRNFGGRSDMV</sequence>
<dbReference type="EMBL" id="KN726375">
    <property type="protein sequence ID" value="KIH68452.1"/>
    <property type="molecule type" value="Genomic_DNA"/>
</dbReference>
<evidence type="ECO:0000313" key="2">
    <source>
        <dbReference type="Proteomes" id="UP000054047"/>
    </source>
</evidence>
<reference evidence="1 2" key="1">
    <citation type="submission" date="2013-12" db="EMBL/GenBank/DDBJ databases">
        <title>Draft genome of the parsitic nematode Ancylostoma duodenale.</title>
        <authorList>
            <person name="Mitreva M."/>
        </authorList>
    </citation>
    <scope>NUCLEOTIDE SEQUENCE [LARGE SCALE GENOMIC DNA]</scope>
    <source>
        <strain evidence="1 2">Zhejiang</strain>
    </source>
</reference>
<dbReference type="AlphaFoldDB" id="A0A0C2DZI6"/>
<accession>A0A0C2DZI6</accession>
<name>A0A0C2DZI6_9BILA</name>
<protein>
    <submittedName>
        <fullName evidence="1">Uncharacterized protein</fullName>
    </submittedName>
</protein>